<dbReference type="SUPFAM" id="SSF47396">
    <property type="entry name" value="Transcription factor IIA (TFIIA), alpha-helical domain"/>
    <property type="match status" value="1"/>
</dbReference>
<dbReference type="InterPro" id="IPR009088">
    <property type="entry name" value="TFIIA_b-brl"/>
</dbReference>
<dbReference type="CDD" id="cd07976">
    <property type="entry name" value="TFIIA_alpha_beta_like"/>
    <property type="match status" value="1"/>
</dbReference>
<comment type="subcellular location">
    <subcellularLocation>
        <location evidence="1">Nucleus</location>
    </subcellularLocation>
</comment>
<gene>
    <name evidence="6" type="ORF">HK097_000193</name>
</gene>
<feature type="region of interest" description="Disordered" evidence="5">
    <location>
        <begin position="60"/>
        <end position="110"/>
    </location>
</feature>
<dbReference type="GO" id="GO:0006367">
    <property type="term" value="P:transcription initiation at RNA polymerase II promoter"/>
    <property type="evidence" value="ECO:0007669"/>
    <property type="project" value="InterPro"/>
</dbReference>
<protein>
    <submittedName>
        <fullName evidence="6">Uncharacterized protein</fullName>
    </submittedName>
</protein>
<accession>A0AAD5SNP9</accession>
<dbReference type="SUPFAM" id="SSF50784">
    <property type="entry name" value="Transcription factor IIA (TFIIA), beta-barrel domain"/>
    <property type="match status" value="1"/>
</dbReference>
<evidence type="ECO:0000256" key="1">
    <source>
        <dbReference type="ARBA" id="ARBA00004123"/>
    </source>
</evidence>
<keyword evidence="7" id="KW-1185">Reference proteome</keyword>
<dbReference type="Pfam" id="PF03153">
    <property type="entry name" value="TFIIA"/>
    <property type="match status" value="2"/>
</dbReference>
<dbReference type="PANTHER" id="PTHR12694">
    <property type="entry name" value="TRANSCRIPTION INITIATION FACTOR IIA SUBUNIT 1"/>
    <property type="match status" value="1"/>
</dbReference>
<keyword evidence="3" id="KW-0804">Transcription</keyword>
<dbReference type="EMBL" id="JADGJD010000102">
    <property type="protein sequence ID" value="KAJ3054968.1"/>
    <property type="molecule type" value="Genomic_DNA"/>
</dbReference>
<name>A0AAD5SNP9_9FUNG</name>
<dbReference type="AlphaFoldDB" id="A0AAD5SNP9"/>
<feature type="compositionally biased region" description="Polar residues" evidence="5">
    <location>
        <begin position="91"/>
        <end position="100"/>
    </location>
</feature>
<dbReference type="Gene3D" id="2.30.18.10">
    <property type="entry name" value="Transcription factor IIA (TFIIA), beta-barrel domain"/>
    <property type="match status" value="1"/>
</dbReference>
<dbReference type="PANTHER" id="PTHR12694:SF8">
    <property type="entry name" value="TRANSCRIPTION INITIATION FACTOR IIA SUBUNIT 1"/>
    <property type="match status" value="1"/>
</dbReference>
<organism evidence="6 7">
    <name type="scientific">Rhizophlyctis rosea</name>
    <dbReference type="NCBI Taxonomy" id="64517"/>
    <lineage>
        <taxon>Eukaryota</taxon>
        <taxon>Fungi</taxon>
        <taxon>Fungi incertae sedis</taxon>
        <taxon>Chytridiomycota</taxon>
        <taxon>Chytridiomycota incertae sedis</taxon>
        <taxon>Chytridiomycetes</taxon>
        <taxon>Rhizophlyctidales</taxon>
        <taxon>Rhizophlyctidaceae</taxon>
        <taxon>Rhizophlyctis</taxon>
    </lineage>
</organism>
<dbReference type="SMART" id="SM01371">
    <property type="entry name" value="TFIIA"/>
    <property type="match status" value="1"/>
</dbReference>
<evidence type="ECO:0000313" key="7">
    <source>
        <dbReference type="Proteomes" id="UP001212841"/>
    </source>
</evidence>
<evidence type="ECO:0000256" key="2">
    <source>
        <dbReference type="ARBA" id="ARBA00010059"/>
    </source>
</evidence>
<reference evidence="6" key="1">
    <citation type="submission" date="2020-05" db="EMBL/GenBank/DDBJ databases">
        <title>Phylogenomic resolution of chytrid fungi.</title>
        <authorList>
            <person name="Stajich J.E."/>
            <person name="Amses K."/>
            <person name="Simmons R."/>
            <person name="Seto K."/>
            <person name="Myers J."/>
            <person name="Bonds A."/>
            <person name="Quandt C.A."/>
            <person name="Barry K."/>
            <person name="Liu P."/>
            <person name="Grigoriev I."/>
            <person name="Longcore J.E."/>
            <person name="James T.Y."/>
        </authorList>
    </citation>
    <scope>NUCLEOTIDE SEQUENCE</scope>
    <source>
        <strain evidence="6">JEL0318</strain>
    </source>
</reference>
<proteinExistence type="inferred from homology"/>
<evidence type="ECO:0000256" key="4">
    <source>
        <dbReference type="ARBA" id="ARBA00023242"/>
    </source>
</evidence>
<comment type="caution">
    <text evidence="6">The sequence shown here is derived from an EMBL/GenBank/DDBJ whole genome shotgun (WGS) entry which is preliminary data.</text>
</comment>
<comment type="similarity">
    <text evidence="2">Belongs to the TFIIA subunit 1 family.</text>
</comment>
<dbReference type="InterPro" id="IPR004855">
    <property type="entry name" value="TFIIA_asu/bsu"/>
</dbReference>
<dbReference type="GO" id="GO:0005672">
    <property type="term" value="C:transcription factor TFIIA complex"/>
    <property type="evidence" value="ECO:0007669"/>
    <property type="project" value="InterPro"/>
</dbReference>
<dbReference type="Proteomes" id="UP001212841">
    <property type="component" value="Unassembled WGS sequence"/>
</dbReference>
<keyword evidence="4" id="KW-0539">Nucleus</keyword>
<dbReference type="Gene3D" id="1.10.287.100">
    <property type="match status" value="1"/>
</dbReference>
<feature type="region of interest" description="Disordered" evidence="5">
    <location>
        <begin position="129"/>
        <end position="187"/>
    </location>
</feature>
<evidence type="ECO:0000313" key="6">
    <source>
        <dbReference type="EMBL" id="KAJ3054968.1"/>
    </source>
</evidence>
<evidence type="ECO:0000256" key="5">
    <source>
        <dbReference type="SAM" id="MobiDB-lite"/>
    </source>
</evidence>
<feature type="compositionally biased region" description="Acidic residues" evidence="5">
    <location>
        <begin position="149"/>
        <end position="182"/>
    </location>
</feature>
<evidence type="ECO:0000256" key="3">
    <source>
        <dbReference type="ARBA" id="ARBA00023163"/>
    </source>
</evidence>
<sequence>MTVANPLSGGLPQPTVYKWVMDDVTEKMKGSFAEHGVGENILQELLRTWEDKIQRMTIAPFPQPEDYEGAYYDPNEYDTNEGLPYEGGSGSQVFKIQQNDGAGDDDLPSSAAMTTQQIDADIVRKWEEMQSKTKAQKKQKKIAQHDGAADDDDDDDDDEENNDGDIGSDLDDDEEDDEEQDTDNLVLCQYEKVNRIKNKWKCTLKDGIVSVGGKDYLFNRATGDFEW</sequence>